<reference evidence="1" key="1">
    <citation type="journal article" date="2021" name="Proc. Natl. Acad. Sci. U.S.A.">
        <title>A Catalog of Tens of Thousands of Viruses from Human Metagenomes Reveals Hidden Associations with Chronic Diseases.</title>
        <authorList>
            <person name="Tisza M.J."/>
            <person name="Buck C.B."/>
        </authorList>
    </citation>
    <scope>NUCLEOTIDE SEQUENCE</scope>
    <source>
        <strain evidence="1">CtHip2</strain>
    </source>
</reference>
<sequence>MKDVIKFEVLNCKKVETALKRAEKQLIKDAKEHGLYENIGQSYARVIRDEFLYSKGKDFQSQMKVVDLVQQFANRMSNLSLAELQYA</sequence>
<proteinExistence type="predicted"/>
<dbReference type="EMBL" id="BK032497">
    <property type="protein sequence ID" value="DAF42784.1"/>
    <property type="molecule type" value="Genomic_DNA"/>
</dbReference>
<name>A0A8S5RVY1_9CAUD</name>
<organism evidence="1">
    <name type="scientific">Siphoviridae sp. ctHip2</name>
    <dbReference type="NCBI Taxonomy" id="2827830"/>
    <lineage>
        <taxon>Viruses</taxon>
        <taxon>Duplodnaviria</taxon>
        <taxon>Heunggongvirae</taxon>
        <taxon>Uroviricota</taxon>
        <taxon>Caudoviricetes</taxon>
    </lineage>
</organism>
<protein>
    <submittedName>
        <fullName evidence="1">Uncharacterized protein</fullName>
    </submittedName>
</protein>
<evidence type="ECO:0000313" key="1">
    <source>
        <dbReference type="EMBL" id="DAF42784.1"/>
    </source>
</evidence>
<accession>A0A8S5RVY1</accession>